<dbReference type="Gene3D" id="2.60.40.10">
    <property type="entry name" value="Immunoglobulins"/>
    <property type="match status" value="1"/>
</dbReference>
<dbReference type="SMART" id="SM00089">
    <property type="entry name" value="PKD"/>
    <property type="match status" value="1"/>
</dbReference>
<name>A0A6J4SPX3_9ACTN</name>
<sequence length="1100" mass="118490">MPPIRPFLPRVAIALLTVLAVFTVGASAASADHVQPKPDISKLDYAPEGFFKAGSAVPGGNACAAEGALPFRAQMQGRRFNPSGKYNAFDNNVFEVFCLPYRGAGDKKADDVYGGGSGSDPGRGRCAPNPVPFPGPEAPLSTTAGRCPNHQLEYIDYYEETMRDILGDFGVEMKRYPFENPGSGNTTAGSAFNPAAVVPGTDHPDETIVIGAHYDQTTEGPSSVWDSAEGHAQVIRVAKLMADYWRATNTRPSATVKFIPWDGEESGTLGSLDYTENNIVPGEEEKVRGYWNTDPCAGGYPAYRYGNPNDRIGLGIQIARPAEIPGEFDVARVEAFNGAAPQIVEDVFDKIDDKVPTTAGDREVFISKAESPTNADMRPNGPVVIGDSRPVLFSSDWANFLAKGVPFFNPGPEITGPSDENEPNNPDGIAILHTPNDNMLTLNRMTSPEPSGERFSAGWMKGMEMCANLLAWGMLRPDQGGGQTTNDDVVAYYEALPNEAEATVPVNFDATGSYKYLTAGGRDLAPAEELEFSWDFGDGTTGTGRTVQHAYEKGGVYRSVLTVRHRASGKSDRMAVPITVVAPNLPGPELQKPAAEDPDGTFDLSWKFDEAIREGFKNYRVQEAPDASTPLNDPAEDIAAGWVASKPTESTIQPWQHSDSGSGSVRGNVKHEGARSFYTGVSRNNQQPGVGPNSGVSILELKEPVALARDAELQYRSSYANDVNDISRVEAAVVDGGEPQWQSVDSVTTTNFFNLPQDAALYPSGMELRRVDLGRFAGKKVRIRFVYALGASQFVNVARTGWYVDAIRLDTGTYQTIGEPTAKTFTVAGRPNGTYGYRVLGVYAGGLATSASNVETVRVTNSTVRPPGGGGGSGQGQGPGGGSDGPGTGCDPTAAFSSATVNALKKGRVRVAFARRSGSPATIDIFRTSVGRRVLKERLVARFTGRTSSFTWNGKANRKGRRVGDGTYIIRYRATNAAGRVDTRRRVVLRRKGRFIERPAYAGREGCGILDAFKLERPVFGGKRNRSLGISYRLTRAARVSVTVLRGSRVVKRFAPVQRPSGRTQRLRISARGLPRAEYRVRIEVLGAGGVTQTLVSRRL</sequence>
<dbReference type="Pfam" id="PF18911">
    <property type="entry name" value="PKD_4"/>
    <property type="match status" value="1"/>
</dbReference>
<dbReference type="EMBL" id="CADCVS010000257">
    <property type="protein sequence ID" value="CAA9501521.1"/>
    <property type="molecule type" value="Genomic_DNA"/>
</dbReference>
<dbReference type="AlphaFoldDB" id="A0A6J4SPX3"/>
<evidence type="ECO:0000256" key="1">
    <source>
        <dbReference type="SAM" id="MobiDB-lite"/>
    </source>
</evidence>
<organism evidence="4">
    <name type="scientific">uncultured Solirubrobacteraceae bacterium</name>
    <dbReference type="NCBI Taxonomy" id="1162706"/>
    <lineage>
        <taxon>Bacteria</taxon>
        <taxon>Bacillati</taxon>
        <taxon>Actinomycetota</taxon>
        <taxon>Thermoleophilia</taxon>
        <taxon>Solirubrobacterales</taxon>
        <taxon>Solirubrobacteraceae</taxon>
        <taxon>environmental samples</taxon>
    </lineage>
</organism>
<dbReference type="InterPro" id="IPR022409">
    <property type="entry name" value="PKD/Chitinase_dom"/>
</dbReference>
<dbReference type="InterPro" id="IPR039373">
    <property type="entry name" value="Peptidase_M28B"/>
</dbReference>
<dbReference type="InterPro" id="IPR035986">
    <property type="entry name" value="PKD_dom_sf"/>
</dbReference>
<feature type="chain" id="PRO_5026826324" description="PKD domain-containing protein" evidence="2">
    <location>
        <begin position="29"/>
        <end position="1100"/>
    </location>
</feature>
<dbReference type="InterPro" id="IPR007484">
    <property type="entry name" value="Peptidase_M28"/>
</dbReference>
<dbReference type="InterPro" id="IPR013783">
    <property type="entry name" value="Ig-like_fold"/>
</dbReference>
<dbReference type="SUPFAM" id="SSF49299">
    <property type="entry name" value="PKD domain"/>
    <property type="match status" value="1"/>
</dbReference>
<dbReference type="Pfam" id="PF04389">
    <property type="entry name" value="Peptidase_M28"/>
    <property type="match status" value="1"/>
</dbReference>
<dbReference type="InterPro" id="IPR000601">
    <property type="entry name" value="PKD_dom"/>
</dbReference>
<dbReference type="Gene3D" id="2.60.40.4070">
    <property type="match status" value="1"/>
</dbReference>
<keyword evidence="2" id="KW-0732">Signal</keyword>
<dbReference type="SUPFAM" id="SSF53187">
    <property type="entry name" value="Zn-dependent exopeptidases"/>
    <property type="match status" value="1"/>
</dbReference>
<reference evidence="4" key="1">
    <citation type="submission" date="2020-02" db="EMBL/GenBank/DDBJ databases">
        <authorList>
            <person name="Meier V. D."/>
        </authorList>
    </citation>
    <scope>NUCLEOTIDE SEQUENCE</scope>
    <source>
        <strain evidence="4">AVDCRST_MAG30</strain>
    </source>
</reference>
<evidence type="ECO:0000313" key="4">
    <source>
        <dbReference type="EMBL" id="CAA9501521.1"/>
    </source>
</evidence>
<evidence type="ECO:0000256" key="2">
    <source>
        <dbReference type="SAM" id="SignalP"/>
    </source>
</evidence>
<dbReference type="GO" id="GO:0005975">
    <property type="term" value="P:carbohydrate metabolic process"/>
    <property type="evidence" value="ECO:0007669"/>
    <property type="project" value="UniProtKB-ARBA"/>
</dbReference>
<accession>A0A6J4SPX3</accession>
<dbReference type="PANTHER" id="PTHR10404:SF46">
    <property type="entry name" value="VACUOLAR PROTEIN SORTING-ASSOCIATED PROTEIN 70"/>
    <property type="match status" value="1"/>
</dbReference>
<feature type="domain" description="PKD" evidence="3">
    <location>
        <begin position="532"/>
        <end position="585"/>
    </location>
</feature>
<feature type="compositionally biased region" description="Gly residues" evidence="1">
    <location>
        <begin position="867"/>
        <end position="888"/>
    </location>
</feature>
<proteinExistence type="predicted"/>
<feature type="region of interest" description="Disordered" evidence="1">
    <location>
        <begin position="861"/>
        <end position="893"/>
    </location>
</feature>
<gene>
    <name evidence="4" type="ORF">AVDCRST_MAG30-1945</name>
</gene>
<dbReference type="Gene3D" id="3.40.630.10">
    <property type="entry name" value="Zn peptidases"/>
    <property type="match status" value="1"/>
</dbReference>
<feature type="signal peptide" evidence="2">
    <location>
        <begin position="1"/>
        <end position="28"/>
    </location>
</feature>
<evidence type="ECO:0000259" key="3">
    <source>
        <dbReference type="PROSITE" id="PS50093"/>
    </source>
</evidence>
<dbReference type="PROSITE" id="PS50093">
    <property type="entry name" value="PKD"/>
    <property type="match status" value="1"/>
</dbReference>
<protein>
    <recommendedName>
        <fullName evidence="3">PKD domain-containing protein</fullName>
    </recommendedName>
</protein>
<dbReference type="PANTHER" id="PTHR10404">
    <property type="entry name" value="N-ACETYLATED-ALPHA-LINKED ACIDIC DIPEPTIDASE"/>
    <property type="match status" value="1"/>
</dbReference>